<feature type="region of interest" description="Disordered" evidence="1">
    <location>
        <begin position="93"/>
        <end position="132"/>
    </location>
</feature>
<protein>
    <submittedName>
        <fullName evidence="2">Uncharacterized protein</fullName>
    </submittedName>
</protein>
<dbReference type="EnsemblMetazoa" id="Aqu2.1.31730_001">
    <property type="protein sequence ID" value="Aqu2.1.31730_001"/>
    <property type="gene ID" value="Aqu2.1.31730"/>
</dbReference>
<proteinExistence type="predicted"/>
<dbReference type="AlphaFoldDB" id="A0A1X7UUS5"/>
<accession>A0A1X7UUS5</accession>
<reference evidence="2" key="1">
    <citation type="submission" date="2017-05" db="UniProtKB">
        <authorList>
            <consortium name="EnsemblMetazoa"/>
        </authorList>
    </citation>
    <scope>IDENTIFICATION</scope>
</reference>
<organism evidence="2">
    <name type="scientific">Amphimedon queenslandica</name>
    <name type="common">Sponge</name>
    <dbReference type="NCBI Taxonomy" id="400682"/>
    <lineage>
        <taxon>Eukaryota</taxon>
        <taxon>Metazoa</taxon>
        <taxon>Porifera</taxon>
        <taxon>Demospongiae</taxon>
        <taxon>Heteroscleromorpha</taxon>
        <taxon>Haplosclerida</taxon>
        <taxon>Niphatidae</taxon>
        <taxon>Amphimedon</taxon>
    </lineage>
</organism>
<evidence type="ECO:0000256" key="1">
    <source>
        <dbReference type="SAM" id="MobiDB-lite"/>
    </source>
</evidence>
<name>A0A1X7UUS5_AMPQE</name>
<sequence length="147" mass="16906">MTPQATTTEAPAMLLTKRIPRSKLDLVRPDLDKKVQEQQAKQKNYFDRVWVLDYRGPTKWVSGVICIQTGPVSYEVEDKGYIWKRHAEQLHPRVLRQTPEETTNDWDIQVPDTESSPPPDTGRPVRASRPSVRLTYYRSGDSAVVQD</sequence>
<evidence type="ECO:0000313" key="2">
    <source>
        <dbReference type="EnsemblMetazoa" id="Aqu2.1.31730_001"/>
    </source>
</evidence>
<dbReference type="InParanoid" id="A0A1X7UUS5"/>